<evidence type="ECO:0000313" key="2">
    <source>
        <dbReference type="EMBL" id="MSS38012.1"/>
    </source>
</evidence>
<evidence type="ECO:0000313" key="3">
    <source>
        <dbReference type="Proteomes" id="UP000429958"/>
    </source>
</evidence>
<proteinExistence type="predicted"/>
<accession>A0A7X2NN81</accession>
<dbReference type="RefSeq" id="WP_154473456.1">
    <property type="nucleotide sequence ID" value="NZ_VUMD01000017.1"/>
</dbReference>
<organism evidence="2 3">
    <name type="scientific">Clostridium porci</name>
    <dbReference type="NCBI Taxonomy" id="2605778"/>
    <lineage>
        <taxon>Bacteria</taxon>
        <taxon>Bacillati</taxon>
        <taxon>Bacillota</taxon>
        <taxon>Clostridia</taxon>
        <taxon>Eubacteriales</taxon>
        <taxon>Clostridiaceae</taxon>
        <taxon>Clostridium</taxon>
    </lineage>
</organism>
<dbReference type="AlphaFoldDB" id="A0A7X2NN81"/>
<name>A0A7X2NN81_9CLOT</name>
<reference evidence="2 3" key="1">
    <citation type="submission" date="2019-08" db="EMBL/GenBank/DDBJ databases">
        <title>In-depth cultivation of the pig gut microbiome towards novel bacterial diversity and tailored functional studies.</title>
        <authorList>
            <person name="Wylensek D."/>
            <person name="Hitch T.C.A."/>
            <person name="Clavel T."/>
        </authorList>
    </citation>
    <scope>NUCLEOTIDE SEQUENCE [LARGE SCALE GENOMIC DNA]</scope>
    <source>
        <strain evidence="2 3">WCA-389-WT-23D1</strain>
    </source>
</reference>
<comment type="caution">
    <text evidence="2">The sequence shown here is derived from an EMBL/GenBank/DDBJ whole genome shotgun (WGS) entry which is preliminary data.</text>
</comment>
<gene>
    <name evidence="2" type="ORF">FYJ39_15975</name>
</gene>
<evidence type="ECO:0000256" key="1">
    <source>
        <dbReference type="SAM" id="MobiDB-lite"/>
    </source>
</evidence>
<dbReference type="EMBL" id="VUMD01000017">
    <property type="protein sequence ID" value="MSS38012.1"/>
    <property type="molecule type" value="Genomic_DNA"/>
</dbReference>
<dbReference type="Proteomes" id="UP000429958">
    <property type="component" value="Unassembled WGS sequence"/>
</dbReference>
<keyword evidence="3" id="KW-1185">Reference proteome</keyword>
<protein>
    <submittedName>
        <fullName evidence="2">Uncharacterized protein</fullName>
    </submittedName>
</protein>
<feature type="region of interest" description="Disordered" evidence="1">
    <location>
        <begin position="131"/>
        <end position="164"/>
    </location>
</feature>
<sequence>MFDKRKEFQMIDDKLNEIRILCNRLQIPFVWVAAVYDDGANTEYRVAVDENQEVDENAANSQYICKGLTPGSLGITLQDDKIRDIIKVLNGFKVVNSENPMSFDLGDFSVDAMAKANADMYQQDEEGLFLEDEEEDTEEVTPKNSQPAPAADEQPMPEFTRTSSIIKPLVKEQNPNAVTMNIGKNMDLPYIASDFD</sequence>